<keyword evidence="3" id="KW-1185">Reference proteome</keyword>
<reference evidence="2 3" key="1">
    <citation type="submission" date="2018-11" db="EMBL/GenBank/DDBJ databases">
        <authorList>
            <person name="Zhou Z."/>
            <person name="Wang G."/>
        </authorList>
    </citation>
    <scope>NUCLEOTIDE SEQUENCE [LARGE SCALE GENOMIC DNA]</scope>
    <source>
        <strain evidence="2 3">KCTC52004</strain>
    </source>
</reference>
<feature type="transmembrane region" description="Helical" evidence="1">
    <location>
        <begin position="142"/>
        <end position="163"/>
    </location>
</feature>
<feature type="transmembrane region" description="Helical" evidence="1">
    <location>
        <begin position="207"/>
        <end position="224"/>
    </location>
</feature>
<proteinExistence type="predicted"/>
<feature type="transmembrane region" description="Helical" evidence="1">
    <location>
        <begin position="296"/>
        <end position="317"/>
    </location>
</feature>
<dbReference type="EMBL" id="RQJO01000007">
    <property type="protein sequence ID" value="RRB07061.1"/>
    <property type="molecule type" value="Genomic_DNA"/>
</dbReference>
<feature type="transmembrane region" description="Helical" evidence="1">
    <location>
        <begin position="95"/>
        <end position="114"/>
    </location>
</feature>
<protein>
    <recommendedName>
        <fullName evidence="4">Glycosyltransferase RgtA/B/C/D-like domain-containing protein</fullName>
    </recommendedName>
</protein>
<organism evidence="2 3">
    <name type="scientific">Larkinella rosea</name>
    <dbReference type="NCBI Taxonomy" id="2025312"/>
    <lineage>
        <taxon>Bacteria</taxon>
        <taxon>Pseudomonadati</taxon>
        <taxon>Bacteroidota</taxon>
        <taxon>Cytophagia</taxon>
        <taxon>Cytophagales</taxon>
        <taxon>Spirosomataceae</taxon>
        <taxon>Larkinella</taxon>
    </lineage>
</organism>
<feature type="transmembrane region" description="Helical" evidence="1">
    <location>
        <begin position="329"/>
        <end position="348"/>
    </location>
</feature>
<feature type="transmembrane region" description="Helical" evidence="1">
    <location>
        <begin position="121"/>
        <end position="136"/>
    </location>
</feature>
<comment type="caution">
    <text evidence="2">The sequence shown here is derived from an EMBL/GenBank/DDBJ whole genome shotgun (WGS) entry which is preliminary data.</text>
</comment>
<dbReference type="RefSeq" id="WP_124871294.1">
    <property type="nucleotide sequence ID" value="NZ_RQJO01000007.1"/>
</dbReference>
<dbReference type="Proteomes" id="UP000271925">
    <property type="component" value="Unassembled WGS sequence"/>
</dbReference>
<dbReference type="AlphaFoldDB" id="A0A3P1C0X2"/>
<keyword evidence="1" id="KW-1133">Transmembrane helix</keyword>
<evidence type="ECO:0000313" key="2">
    <source>
        <dbReference type="EMBL" id="RRB07061.1"/>
    </source>
</evidence>
<accession>A0A3P1C0X2</accession>
<keyword evidence="1" id="KW-0812">Transmembrane</keyword>
<feature type="transmembrane region" description="Helical" evidence="1">
    <location>
        <begin position="261"/>
        <end position="284"/>
    </location>
</feature>
<keyword evidence="1" id="KW-0472">Membrane</keyword>
<dbReference type="OrthoDB" id="910687at2"/>
<gene>
    <name evidence="2" type="ORF">EHT25_04570</name>
</gene>
<feature type="transmembrane region" description="Helical" evidence="1">
    <location>
        <begin position="175"/>
        <end position="201"/>
    </location>
</feature>
<feature type="transmembrane region" description="Helical" evidence="1">
    <location>
        <begin position="12"/>
        <end position="34"/>
    </location>
</feature>
<name>A0A3P1C0X2_9BACT</name>
<sequence>MTKSSFGNYLSWFTGIASGFTVLFYVYYVAVYSVDFPFQDDNSLLQVIFELKKGLGWKHNLHTFFRTENDHRIFVPRLIGYLDYILTGHLNFKSYILLAAINLIAVCGFVFGLFRRLKLPFYYFLPIPFLIFQPQYHEVSIWALTGLQHITLLILLCGCLILLKKPSWGRVSIAVVLALLATFTHGNGIVVFATGGFLLLVEKHYKVLIPWIVSAIVAFGLYIADYTPGSGVESSINWPNLPASFVARIGANISVWQSDSAAASIIWGALICVLIIPSLFIFIYQSFNVRKNNSTFKNELFSFFCFILLTTFLITIFRASSTIVLENRFKIYAAFSSVFFYMFLINGFSALRKSLLIFFSGFALLFYISSYFGYTPEVANKNSRLVADTYNWRKHQTELCNTSSIESSLYFLQPAWQQGYWQVPDQFAGFDELVQATVQQRNFKPYTFRTQYFLNAGTNSPQLSIEIADFPLRRQSLRDNLFVVLHDETNQKTYLAGTLPKIAGRRQLLTQGTYFGPGFSTVIPLQAVRKGEYRLGCLLKKGSDHLELILSRQVINL</sequence>
<evidence type="ECO:0008006" key="4">
    <source>
        <dbReference type="Google" id="ProtNLM"/>
    </source>
</evidence>
<evidence type="ECO:0000313" key="3">
    <source>
        <dbReference type="Proteomes" id="UP000271925"/>
    </source>
</evidence>
<feature type="transmembrane region" description="Helical" evidence="1">
    <location>
        <begin position="355"/>
        <end position="374"/>
    </location>
</feature>
<evidence type="ECO:0000256" key="1">
    <source>
        <dbReference type="SAM" id="Phobius"/>
    </source>
</evidence>